<dbReference type="Pfam" id="PF24924">
    <property type="entry name" value="DUF7745"/>
    <property type="match status" value="1"/>
</dbReference>
<accession>A0A371HIE2</accession>
<dbReference type="EMBL" id="QJKJ01002515">
    <property type="protein sequence ID" value="RDY02530.1"/>
    <property type="molecule type" value="Genomic_DNA"/>
</dbReference>
<dbReference type="PANTHER" id="PTHR48201">
    <property type="entry name" value="PROTEIN, PUTATIVE-RELATED"/>
    <property type="match status" value="1"/>
</dbReference>
<organism evidence="2 3">
    <name type="scientific">Mucuna pruriens</name>
    <name type="common">Velvet bean</name>
    <name type="synonym">Dolichos pruriens</name>
    <dbReference type="NCBI Taxonomy" id="157652"/>
    <lineage>
        <taxon>Eukaryota</taxon>
        <taxon>Viridiplantae</taxon>
        <taxon>Streptophyta</taxon>
        <taxon>Embryophyta</taxon>
        <taxon>Tracheophyta</taxon>
        <taxon>Spermatophyta</taxon>
        <taxon>Magnoliopsida</taxon>
        <taxon>eudicotyledons</taxon>
        <taxon>Gunneridae</taxon>
        <taxon>Pentapetalae</taxon>
        <taxon>rosids</taxon>
        <taxon>fabids</taxon>
        <taxon>Fabales</taxon>
        <taxon>Fabaceae</taxon>
        <taxon>Papilionoideae</taxon>
        <taxon>50 kb inversion clade</taxon>
        <taxon>NPAAA clade</taxon>
        <taxon>indigoferoid/millettioid clade</taxon>
        <taxon>Phaseoleae</taxon>
        <taxon>Mucuna</taxon>
    </lineage>
</organism>
<sequence length="143" mass="16424">MHDINILIMKRSKHGRKHSLLYLKVMTRPNEDPKHSVSPTLGQSAQGTFERKYGNLLNLVNVEVQPKVLLVLTQYYDPPLRCFTFWEFQLALTLEEYDILVGMACHESPPYLFGGHYPSCAAVAKLFKVPESMVVKLKKTEME</sequence>
<name>A0A371HIE2_MUCPR</name>
<dbReference type="Proteomes" id="UP000257109">
    <property type="component" value="Unassembled WGS sequence"/>
</dbReference>
<dbReference type="AlphaFoldDB" id="A0A371HIE2"/>
<feature type="domain" description="DUF7745" evidence="1">
    <location>
        <begin position="40"/>
        <end position="135"/>
    </location>
</feature>
<keyword evidence="3" id="KW-1185">Reference proteome</keyword>
<protein>
    <recommendedName>
        <fullName evidence="1">DUF7745 domain-containing protein</fullName>
    </recommendedName>
</protein>
<evidence type="ECO:0000313" key="2">
    <source>
        <dbReference type="EMBL" id="RDY02530.1"/>
    </source>
</evidence>
<comment type="caution">
    <text evidence="2">The sequence shown here is derived from an EMBL/GenBank/DDBJ whole genome shotgun (WGS) entry which is preliminary data.</text>
</comment>
<feature type="non-terminal residue" evidence="2">
    <location>
        <position position="1"/>
    </location>
</feature>
<evidence type="ECO:0000259" key="1">
    <source>
        <dbReference type="Pfam" id="PF24924"/>
    </source>
</evidence>
<dbReference type="PANTHER" id="PTHR48201:SF12">
    <property type="entry name" value="AMINOTRANSFERASE-LIKE PLANT MOBILE DOMAIN-CONTAINING PROTEIN"/>
    <property type="match status" value="1"/>
</dbReference>
<proteinExistence type="predicted"/>
<reference evidence="2" key="1">
    <citation type="submission" date="2018-05" db="EMBL/GenBank/DDBJ databases">
        <title>Draft genome of Mucuna pruriens seed.</title>
        <authorList>
            <person name="Nnadi N.E."/>
            <person name="Vos R."/>
            <person name="Hasami M.H."/>
            <person name="Devisetty U.K."/>
            <person name="Aguiy J.C."/>
        </authorList>
    </citation>
    <scope>NUCLEOTIDE SEQUENCE [LARGE SCALE GENOMIC DNA]</scope>
    <source>
        <strain evidence="2">JCA_2017</strain>
    </source>
</reference>
<dbReference type="OrthoDB" id="996936at2759"/>
<dbReference type="InterPro" id="IPR056647">
    <property type="entry name" value="DUF7745"/>
</dbReference>
<gene>
    <name evidence="2" type="ORF">CR513_14001</name>
</gene>
<evidence type="ECO:0000313" key="3">
    <source>
        <dbReference type="Proteomes" id="UP000257109"/>
    </source>
</evidence>